<evidence type="ECO:0000256" key="1">
    <source>
        <dbReference type="ARBA" id="ARBA00022801"/>
    </source>
</evidence>
<keyword evidence="1" id="KW-0378">Hydrolase</keyword>
<feature type="binding site" evidence="3">
    <location>
        <position position="54"/>
    </location>
    <ligand>
        <name>substrate</name>
    </ligand>
</feature>
<gene>
    <name evidence="4" type="ORF">E4634_08345</name>
</gene>
<keyword evidence="5" id="KW-1185">Reference proteome</keyword>
<evidence type="ECO:0000313" key="5">
    <source>
        <dbReference type="Proteomes" id="UP000298050"/>
    </source>
</evidence>
<protein>
    <submittedName>
        <fullName evidence="4">Histidine phosphatase family protein</fullName>
    </submittedName>
</protein>
<feature type="active site" description="Proton donor/acceptor" evidence="2">
    <location>
        <position position="80"/>
    </location>
</feature>
<accession>A0A4Z0M3E1</accession>
<dbReference type="EMBL" id="SRLE01000006">
    <property type="protein sequence ID" value="TGD74132.1"/>
    <property type="molecule type" value="Genomic_DNA"/>
</dbReference>
<feature type="active site" description="Tele-phosphohistidine intermediate" evidence="2">
    <location>
        <position position="9"/>
    </location>
</feature>
<dbReference type="PANTHER" id="PTHR20935">
    <property type="entry name" value="PHOSPHOGLYCERATE MUTASE-RELATED"/>
    <property type="match status" value="1"/>
</dbReference>
<reference evidence="4 5" key="1">
    <citation type="submission" date="2019-04" db="EMBL/GenBank/DDBJ databases">
        <title>Taxonomy of novel Haliea sp. from mangrove soil of West Coast of India.</title>
        <authorList>
            <person name="Verma A."/>
            <person name="Kumar P."/>
            <person name="Krishnamurthi S."/>
        </authorList>
    </citation>
    <scope>NUCLEOTIDE SEQUENCE [LARGE SCALE GENOMIC DNA]</scope>
    <source>
        <strain evidence="4 5">SAOS-164</strain>
    </source>
</reference>
<dbReference type="AlphaFoldDB" id="A0A4Z0M3E1"/>
<dbReference type="SUPFAM" id="SSF53254">
    <property type="entry name" value="Phosphoglycerate mutase-like"/>
    <property type="match status" value="1"/>
</dbReference>
<evidence type="ECO:0000256" key="3">
    <source>
        <dbReference type="PIRSR" id="PIRSR613078-2"/>
    </source>
</evidence>
<dbReference type="CDD" id="cd07067">
    <property type="entry name" value="HP_PGM_like"/>
    <property type="match status" value="1"/>
</dbReference>
<dbReference type="InterPro" id="IPR013078">
    <property type="entry name" value="His_Pase_superF_clade-1"/>
</dbReference>
<dbReference type="InterPro" id="IPR051021">
    <property type="entry name" value="Mito_Ser/Thr_phosphatase"/>
</dbReference>
<dbReference type="GO" id="GO:0016787">
    <property type="term" value="F:hydrolase activity"/>
    <property type="evidence" value="ECO:0007669"/>
    <property type="project" value="UniProtKB-KW"/>
</dbReference>
<dbReference type="SMART" id="SM00855">
    <property type="entry name" value="PGAM"/>
    <property type="match status" value="1"/>
</dbReference>
<evidence type="ECO:0000256" key="2">
    <source>
        <dbReference type="PIRSR" id="PIRSR613078-1"/>
    </source>
</evidence>
<dbReference type="Gene3D" id="3.40.50.1240">
    <property type="entry name" value="Phosphoglycerate mutase-like"/>
    <property type="match status" value="1"/>
</dbReference>
<sequence>MSTLYLIRHGQASFGTEDYDRLSPLGRLQASRTGEYLRRSGIQLDAAYSGELRRQRETCELALAELGGSVPVTVDARFNEIRNDEQFETLGPHLAASDPELAALLARSHDDSKSYQKVLRAIFNHWVTQDCSAFGIQAWADYREALDLALGELMQSEGSGRSVALFTSGGTIATIVAGVLGLDGTAVYRFYEPIFNCSITQLFFSGQRVSLSYFNDRSFLQLLGEQYNEELLSYR</sequence>
<comment type="caution">
    <text evidence="4">The sequence shown here is derived from an EMBL/GenBank/DDBJ whole genome shotgun (WGS) entry which is preliminary data.</text>
</comment>
<name>A0A4Z0M3E1_9GAMM</name>
<proteinExistence type="predicted"/>
<dbReference type="PANTHER" id="PTHR20935:SF0">
    <property type="entry name" value="SERINE_THREONINE-PROTEIN PHOSPHATASE PGAM5, MITOCHONDRIAL"/>
    <property type="match status" value="1"/>
</dbReference>
<evidence type="ECO:0000313" key="4">
    <source>
        <dbReference type="EMBL" id="TGD74132.1"/>
    </source>
</evidence>
<dbReference type="RefSeq" id="WP_135442727.1">
    <property type="nucleotide sequence ID" value="NZ_SRLE01000006.1"/>
</dbReference>
<dbReference type="InterPro" id="IPR029033">
    <property type="entry name" value="His_PPase_superfam"/>
</dbReference>
<dbReference type="Pfam" id="PF00300">
    <property type="entry name" value="His_Phos_1"/>
    <property type="match status" value="1"/>
</dbReference>
<dbReference type="Proteomes" id="UP000298050">
    <property type="component" value="Unassembled WGS sequence"/>
</dbReference>
<organism evidence="4 5">
    <name type="scientific">Mangrovimicrobium sediminis</name>
    <dbReference type="NCBI Taxonomy" id="2562682"/>
    <lineage>
        <taxon>Bacteria</taxon>
        <taxon>Pseudomonadati</taxon>
        <taxon>Pseudomonadota</taxon>
        <taxon>Gammaproteobacteria</taxon>
        <taxon>Cellvibrionales</taxon>
        <taxon>Halieaceae</taxon>
        <taxon>Mangrovimicrobium</taxon>
    </lineage>
</organism>
<dbReference type="OrthoDB" id="280692at2"/>